<evidence type="ECO:0000256" key="4">
    <source>
        <dbReference type="PROSITE-ProRule" id="PRU00452"/>
    </source>
</evidence>
<evidence type="ECO:0000313" key="7">
    <source>
        <dbReference type="EMBL" id="CAE0259576.1"/>
    </source>
</evidence>
<dbReference type="InterPro" id="IPR013083">
    <property type="entry name" value="Znf_RING/FYVE/PHD"/>
</dbReference>
<feature type="domain" description="SP-RING-type" evidence="6">
    <location>
        <begin position="1"/>
        <end position="64"/>
    </location>
</feature>
<dbReference type="Pfam" id="PF02891">
    <property type="entry name" value="zf-MIZ"/>
    <property type="match status" value="1"/>
</dbReference>
<keyword evidence="3" id="KW-0862">Zinc</keyword>
<sequence>MRMETPVRGSQCTHMQCFDARWFMTVFEGSRSQRKCTVCQKPIPTLKDLVVDDLQVKILQTLKNDPGALSVHLVKDGTWSVADREKGTEDLGEDSNTLVDESTEGTGRLSPSPLKRRHAEEGERGEEEGPSPKKKPKVESVPSPPEVEVIDVDAADDDGEEVEEALCDDFGHPIDGEVGRHDGGSTFFFSLVCRVPFLQFVGCPFWETTPNGEAGGGTSIVSPSHFPLLSSPLPPSVFYRLLLTRWYIQASSTWGVVT</sequence>
<gene>
    <name evidence="7" type="ORF">PBIL07802_LOCUS21846</name>
</gene>
<dbReference type="GO" id="GO:0008270">
    <property type="term" value="F:zinc ion binding"/>
    <property type="evidence" value="ECO:0007669"/>
    <property type="project" value="UniProtKB-KW"/>
</dbReference>
<evidence type="ECO:0000256" key="1">
    <source>
        <dbReference type="ARBA" id="ARBA00022723"/>
    </source>
</evidence>
<feature type="region of interest" description="Disordered" evidence="5">
    <location>
        <begin position="85"/>
        <end position="147"/>
    </location>
</feature>
<evidence type="ECO:0000256" key="3">
    <source>
        <dbReference type="ARBA" id="ARBA00022833"/>
    </source>
</evidence>
<accession>A0A7S3GAH2</accession>
<dbReference type="PROSITE" id="PS51044">
    <property type="entry name" value="ZF_SP_RING"/>
    <property type="match status" value="1"/>
</dbReference>
<dbReference type="PANTHER" id="PTHR10782">
    <property type="entry name" value="ZINC FINGER MIZ DOMAIN-CONTAINING PROTEIN"/>
    <property type="match status" value="1"/>
</dbReference>
<name>A0A7S3GAH2_9EUKA</name>
<keyword evidence="2 4" id="KW-0863">Zinc-finger</keyword>
<proteinExistence type="predicted"/>
<keyword evidence="1" id="KW-0479">Metal-binding</keyword>
<organism evidence="7">
    <name type="scientific">Palpitomonas bilix</name>
    <dbReference type="NCBI Taxonomy" id="652834"/>
    <lineage>
        <taxon>Eukaryota</taxon>
        <taxon>Eukaryota incertae sedis</taxon>
    </lineage>
</organism>
<dbReference type="InterPro" id="IPR004181">
    <property type="entry name" value="Znf_MIZ"/>
</dbReference>
<reference evidence="7" key="1">
    <citation type="submission" date="2021-01" db="EMBL/GenBank/DDBJ databases">
        <authorList>
            <person name="Corre E."/>
            <person name="Pelletier E."/>
            <person name="Niang G."/>
            <person name="Scheremetjew M."/>
            <person name="Finn R."/>
            <person name="Kale V."/>
            <person name="Holt S."/>
            <person name="Cochrane G."/>
            <person name="Meng A."/>
            <person name="Brown T."/>
            <person name="Cohen L."/>
        </authorList>
    </citation>
    <scope>NUCLEOTIDE SEQUENCE</scope>
    <source>
        <strain evidence="7">NIES-2562</strain>
    </source>
</reference>
<dbReference type="PANTHER" id="PTHR10782:SF4">
    <property type="entry name" value="TONALLI, ISOFORM E"/>
    <property type="match status" value="1"/>
</dbReference>
<evidence type="ECO:0000256" key="2">
    <source>
        <dbReference type="ARBA" id="ARBA00022771"/>
    </source>
</evidence>
<dbReference type="GO" id="GO:0016925">
    <property type="term" value="P:protein sumoylation"/>
    <property type="evidence" value="ECO:0007669"/>
    <property type="project" value="TreeGrafter"/>
</dbReference>
<dbReference type="AlphaFoldDB" id="A0A7S3GAH2"/>
<evidence type="ECO:0000259" key="6">
    <source>
        <dbReference type="PROSITE" id="PS51044"/>
    </source>
</evidence>
<dbReference type="GO" id="GO:0000785">
    <property type="term" value="C:chromatin"/>
    <property type="evidence" value="ECO:0007669"/>
    <property type="project" value="TreeGrafter"/>
</dbReference>
<dbReference type="EMBL" id="HBIB01033617">
    <property type="protein sequence ID" value="CAE0259576.1"/>
    <property type="molecule type" value="Transcribed_RNA"/>
</dbReference>
<evidence type="ECO:0000256" key="5">
    <source>
        <dbReference type="SAM" id="MobiDB-lite"/>
    </source>
</evidence>
<dbReference type="Gene3D" id="3.30.40.10">
    <property type="entry name" value="Zinc/RING finger domain, C3HC4 (zinc finger)"/>
    <property type="match status" value="1"/>
</dbReference>
<dbReference type="GO" id="GO:0061665">
    <property type="term" value="F:SUMO ligase activity"/>
    <property type="evidence" value="ECO:0007669"/>
    <property type="project" value="TreeGrafter"/>
</dbReference>
<protein>
    <recommendedName>
        <fullName evidence="6">SP-RING-type domain-containing protein</fullName>
    </recommendedName>
</protein>